<feature type="compositionally biased region" description="Basic and acidic residues" evidence="1">
    <location>
        <begin position="30"/>
        <end position="44"/>
    </location>
</feature>
<evidence type="ECO:0000313" key="2">
    <source>
        <dbReference type="EMBL" id="MFB5268128.1"/>
    </source>
</evidence>
<comment type="caution">
    <text evidence="2">The sequence shown here is derived from an EMBL/GenBank/DDBJ whole genome shotgun (WGS) entry which is preliminary data.</text>
</comment>
<dbReference type="EMBL" id="JBHHMI010000013">
    <property type="protein sequence ID" value="MFB5268128.1"/>
    <property type="molecule type" value="Genomic_DNA"/>
</dbReference>
<evidence type="ECO:0000313" key="3">
    <source>
        <dbReference type="Proteomes" id="UP001580346"/>
    </source>
</evidence>
<feature type="compositionally biased region" description="Acidic residues" evidence="1">
    <location>
        <begin position="69"/>
        <end position="82"/>
    </location>
</feature>
<dbReference type="RefSeq" id="WP_375356265.1">
    <property type="nucleotide sequence ID" value="NZ_JBHHMI010000013.1"/>
</dbReference>
<reference evidence="2 3" key="1">
    <citation type="submission" date="2024-09" db="EMBL/GenBank/DDBJ databases">
        <title>Paenibacillus zeirhizospherea sp. nov., isolated from surface of the maize (Zea mays) roots in a horticulture field, Hungary.</title>
        <authorList>
            <person name="Marton D."/>
            <person name="Farkas M."/>
            <person name="Bedics A."/>
            <person name="Toth E."/>
            <person name="Tancsics A."/>
            <person name="Boka K."/>
            <person name="Maroti G."/>
            <person name="Kriszt B."/>
            <person name="Cserhati M."/>
        </authorList>
    </citation>
    <scope>NUCLEOTIDE SEQUENCE [LARGE SCALE GENOMIC DNA]</scope>
    <source>
        <strain evidence="2 3">KCTC 33519</strain>
    </source>
</reference>
<keyword evidence="3" id="KW-1185">Reference proteome</keyword>
<evidence type="ECO:0000256" key="1">
    <source>
        <dbReference type="SAM" id="MobiDB-lite"/>
    </source>
</evidence>
<protein>
    <submittedName>
        <fullName evidence="2">Uncharacterized protein</fullName>
    </submittedName>
</protein>
<proteinExistence type="predicted"/>
<sequence>MSNQDLFGYFSRKKEEPVGDQEKSPVSGSDSEHQECTSPTHDDAGVPSKMSGSVDVSLQIDPDQQGEAQSEDEQSSDPEESSGPEKLELDLFPDEKAAKGENKDKQVKFNHMTFAVYAGNTIPVSKLVPDVENCNMEDVRKKLEKHYPELSKQRTKMEYDQKKNLIIFTVTIGRKGAKAIEGIEGYFTSYTELLEDIQPINYLAAKNGHYEIRKNAIGTFVSECTNVVAKEKLVKLGDGLEPAQNECQEGFHLELPPIPYLILQQIVSFFSDLAAACDVEATSVIYWDTWHRRYFADIPPQLVGKTFVDVRYPSYFDAIKVLEIHSHNTMDTYFSSTDNRDELEMMVYGVIGCLQQQEDDVAFNLKLRASMQGRFFNLQPSYIFDHPIPDQNILNNMLPDSNRPLRTDYTHYPVEWVSRLKISGGGKMR</sequence>
<organism evidence="2 3">
    <name type="scientific">Paenibacillus enshidis</name>
    <dbReference type="NCBI Taxonomy" id="1458439"/>
    <lineage>
        <taxon>Bacteria</taxon>
        <taxon>Bacillati</taxon>
        <taxon>Bacillota</taxon>
        <taxon>Bacilli</taxon>
        <taxon>Bacillales</taxon>
        <taxon>Paenibacillaceae</taxon>
        <taxon>Paenibacillus</taxon>
    </lineage>
</organism>
<gene>
    <name evidence="2" type="ORF">ACE41H_15275</name>
</gene>
<feature type="region of interest" description="Disordered" evidence="1">
    <location>
        <begin position="1"/>
        <end position="89"/>
    </location>
</feature>
<name>A0ABV5AV91_9BACL</name>
<dbReference type="Proteomes" id="UP001580346">
    <property type="component" value="Unassembled WGS sequence"/>
</dbReference>
<feature type="compositionally biased region" description="Basic and acidic residues" evidence="1">
    <location>
        <begin position="12"/>
        <end position="23"/>
    </location>
</feature>
<accession>A0ABV5AV91</accession>